<dbReference type="GO" id="GO:0005739">
    <property type="term" value="C:mitochondrion"/>
    <property type="evidence" value="ECO:0007669"/>
    <property type="project" value="TreeGrafter"/>
</dbReference>
<evidence type="ECO:0000259" key="13">
    <source>
        <dbReference type="Pfam" id="PF00349"/>
    </source>
</evidence>
<evidence type="ECO:0000256" key="7">
    <source>
        <dbReference type="ARBA" id="ARBA00022840"/>
    </source>
</evidence>
<evidence type="ECO:0000256" key="1">
    <source>
        <dbReference type="ARBA" id="ARBA00004888"/>
    </source>
</evidence>
<dbReference type="PROSITE" id="PS51748">
    <property type="entry name" value="HEXOKINASE_2"/>
    <property type="match status" value="1"/>
</dbReference>
<dbReference type="GO" id="GO:0006006">
    <property type="term" value="P:glucose metabolic process"/>
    <property type="evidence" value="ECO:0007669"/>
    <property type="project" value="UniProtKB-ARBA"/>
</dbReference>
<dbReference type="PANTHER" id="PTHR19443:SF24">
    <property type="entry name" value="PHOSPHOTRANSFERASE"/>
    <property type="match status" value="1"/>
</dbReference>
<dbReference type="Proteomes" id="UP000247702">
    <property type="component" value="Unassembled WGS sequence"/>
</dbReference>
<dbReference type="PRINTS" id="PR00475">
    <property type="entry name" value="HEXOKINASE"/>
</dbReference>
<dbReference type="InterPro" id="IPR022673">
    <property type="entry name" value="Hexokinase_C"/>
</dbReference>
<dbReference type="UniPathway" id="UPA00109">
    <property type="reaction ID" value="UER00180"/>
</dbReference>
<proteinExistence type="inferred from homology"/>
<accession>A0A2Z6RQ99</accession>
<organism evidence="15 16">
    <name type="scientific">Rhizophagus clarus</name>
    <dbReference type="NCBI Taxonomy" id="94130"/>
    <lineage>
        <taxon>Eukaryota</taxon>
        <taxon>Fungi</taxon>
        <taxon>Fungi incertae sedis</taxon>
        <taxon>Mucoromycota</taxon>
        <taxon>Glomeromycotina</taxon>
        <taxon>Glomeromycetes</taxon>
        <taxon>Glomerales</taxon>
        <taxon>Glomeraceae</taxon>
        <taxon>Rhizophagus</taxon>
    </lineage>
</organism>
<dbReference type="STRING" id="94130.A0A2Z6RQ99"/>
<dbReference type="GO" id="GO:0005524">
    <property type="term" value="F:ATP binding"/>
    <property type="evidence" value="ECO:0007669"/>
    <property type="project" value="UniProtKB-UniRule"/>
</dbReference>
<keyword evidence="5 12" id="KW-0547">Nucleotide-binding</keyword>
<comment type="pathway">
    <text evidence="2">Carbohydrate metabolism; hexose metabolism.</text>
</comment>
<feature type="domain" description="Hexokinase C-terminal" evidence="14">
    <location>
        <begin position="206"/>
        <end position="448"/>
    </location>
</feature>
<evidence type="ECO:0000256" key="10">
    <source>
        <dbReference type="ARBA" id="ARBA00047905"/>
    </source>
</evidence>
<name>A0A2Z6RQ99_9GLOM</name>
<evidence type="ECO:0000256" key="5">
    <source>
        <dbReference type="ARBA" id="ARBA00022741"/>
    </source>
</evidence>
<evidence type="ECO:0000313" key="16">
    <source>
        <dbReference type="Proteomes" id="UP000247702"/>
    </source>
</evidence>
<evidence type="ECO:0000256" key="2">
    <source>
        <dbReference type="ARBA" id="ARBA00005028"/>
    </source>
</evidence>
<evidence type="ECO:0000256" key="8">
    <source>
        <dbReference type="ARBA" id="ARBA00023152"/>
    </source>
</evidence>
<dbReference type="GO" id="GO:0008865">
    <property type="term" value="F:fructokinase activity"/>
    <property type="evidence" value="ECO:0007669"/>
    <property type="project" value="TreeGrafter"/>
</dbReference>
<evidence type="ECO:0000256" key="12">
    <source>
        <dbReference type="RuleBase" id="RU362007"/>
    </source>
</evidence>
<evidence type="ECO:0000256" key="11">
    <source>
        <dbReference type="ARBA" id="ARBA00048160"/>
    </source>
</evidence>
<evidence type="ECO:0000259" key="14">
    <source>
        <dbReference type="Pfam" id="PF03727"/>
    </source>
</evidence>
<dbReference type="GO" id="GO:0019158">
    <property type="term" value="F:mannokinase activity"/>
    <property type="evidence" value="ECO:0007669"/>
    <property type="project" value="TreeGrafter"/>
</dbReference>
<keyword evidence="7 12" id="KW-0067">ATP-binding</keyword>
<dbReference type="PANTHER" id="PTHR19443">
    <property type="entry name" value="HEXOKINASE"/>
    <property type="match status" value="1"/>
</dbReference>
<dbReference type="GO" id="GO:0006013">
    <property type="term" value="P:mannose metabolic process"/>
    <property type="evidence" value="ECO:0007669"/>
    <property type="project" value="TreeGrafter"/>
</dbReference>
<dbReference type="SUPFAM" id="SSF53067">
    <property type="entry name" value="Actin-like ATPase domain"/>
    <property type="match status" value="2"/>
</dbReference>
<dbReference type="GO" id="GO:0005829">
    <property type="term" value="C:cytosol"/>
    <property type="evidence" value="ECO:0007669"/>
    <property type="project" value="TreeGrafter"/>
</dbReference>
<evidence type="ECO:0000313" key="15">
    <source>
        <dbReference type="EMBL" id="GBC04804.1"/>
    </source>
</evidence>
<sequence>MDEPTPSLEELEKQTFITKEFVEDTIIPGFSRAYNHGFDEDESTMIPSYVCRLPTGMETGTYLAMDFGGTNLRVAAVTLIGDGKTDIEQKQFVIPEELKTVPVETLFDWVAECTNDLLVKIKSLKKEMYMGVSFSFPIKQTDINKGVAMKMGKGFDIPGLVNHDVVELLNDAFVRKGINTRIVAIVNDTVGSLVAYAYKDQNTIASMIIGTGTNAACICETSEIKKQNFPPDTPHYMIINNEIGLMGSDFLPIRTKYDKILDSQSSIPGFQPFEKMVSGRYMGELVRLVIVDYVENSNLFDGKLPGRMEIPYNFTTVHMSEIESDRTYNSANILKVLTQNFKFSENKSPTVADLRTVQEIVRKFSRRSAQLSAAAAASLIQLQCGSYKNLEREVRIAIDGSIYHSFHKYSSSMSKFLKEIQESGEDKKVKIVGIRNGGVVGAAITAMMYSH</sequence>
<evidence type="ECO:0000256" key="6">
    <source>
        <dbReference type="ARBA" id="ARBA00022777"/>
    </source>
</evidence>
<gene>
    <name evidence="15" type="ORF">RclHR1_05890005</name>
</gene>
<dbReference type="GO" id="GO:0005536">
    <property type="term" value="F:D-glucose binding"/>
    <property type="evidence" value="ECO:0007669"/>
    <property type="project" value="InterPro"/>
</dbReference>
<dbReference type="AlphaFoldDB" id="A0A2Z6RQ99"/>
<comment type="catalytic activity">
    <reaction evidence="10">
        <text>D-fructose + ATP = D-fructose 6-phosphate + ADP + H(+)</text>
        <dbReference type="Rhea" id="RHEA:16125"/>
        <dbReference type="ChEBI" id="CHEBI:15378"/>
        <dbReference type="ChEBI" id="CHEBI:30616"/>
        <dbReference type="ChEBI" id="CHEBI:37721"/>
        <dbReference type="ChEBI" id="CHEBI:61527"/>
        <dbReference type="ChEBI" id="CHEBI:456216"/>
        <dbReference type="EC" id="2.7.1.1"/>
    </reaction>
    <physiologicalReaction direction="left-to-right" evidence="10">
        <dbReference type="Rhea" id="RHEA:16126"/>
    </physiologicalReaction>
</comment>
<dbReference type="GO" id="GO:0001678">
    <property type="term" value="P:intracellular glucose homeostasis"/>
    <property type="evidence" value="ECO:0007669"/>
    <property type="project" value="InterPro"/>
</dbReference>
<dbReference type="Gene3D" id="3.30.420.40">
    <property type="match status" value="1"/>
</dbReference>
<comment type="catalytic activity">
    <reaction evidence="9">
        <text>a D-hexose + ATP = a D-hexose 6-phosphate + ADP + H(+)</text>
        <dbReference type="Rhea" id="RHEA:22740"/>
        <dbReference type="ChEBI" id="CHEBI:4194"/>
        <dbReference type="ChEBI" id="CHEBI:15378"/>
        <dbReference type="ChEBI" id="CHEBI:30616"/>
        <dbReference type="ChEBI" id="CHEBI:229467"/>
        <dbReference type="ChEBI" id="CHEBI:456216"/>
        <dbReference type="EC" id="2.7.1.1"/>
    </reaction>
    <physiologicalReaction direction="left-to-right" evidence="9">
        <dbReference type="Rhea" id="RHEA:22741"/>
    </physiologicalReaction>
</comment>
<dbReference type="InterPro" id="IPR022672">
    <property type="entry name" value="Hexokinase_N"/>
</dbReference>
<comment type="pathway">
    <text evidence="1">Carbohydrate degradation; glycolysis; D-glyceraldehyde 3-phosphate and glycerone phosphate from D-glucose: step 1/4.</text>
</comment>
<comment type="caution">
    <text evidence="15">The sequence shown here is derived from an EMBL/GenBank/DDBJ whole genome shotgun (WGS) entry which is preliminary data.</text>
</comment>
<dbReference type="InterPro" id="IPR001312">
    <property type="entry name" value="Hexokinase"/>
</dbReference>
<dbReference type="InterPro" id="IPR043129">
    <property type="entry name" value="ATPase_NBD"/>
</dbReference>
<keyword evidence="6 12" id="KW-0418">Kinase</keyword>
<keyword evidence="8 12" id="KW-0324">Glycolysis</keyword>
<dbReference type="Gene3D" id="3.40.367.20">
    <property type="match status" value="1"/>
</dbReference>
<dbReference type="Pfam" id="PF03727">
    <property type="entry name" value="Hexokinase_2"/>
    <property type="match status" value="1"/>
</dbReference>
<feature type="domain" description="Hexokinase N-terminal" evidence="13">
    <location>
        <begin position="8"/>
        <end position="198"/>
    </location>
</feature>
<dbReference type="EC" id="2.7.1.-" evidence="12"/>
<evidence type="ECO:0000256" key="3">
    <source>
        <dbReference type="ARBA" id="ARBA00009225"/>
    </source>
</evidence>
<evidence type="ECO:0000256" key="9">
    <source>
        <dbReference type="ARBA" id="ARBA00044613"/>
    </source>
</evidence>
<dbReference type="FunFam" id="3.30.420.40:FF:000805">
    <property type="entry name" value="Hexokinase-2"/>
    <property type="match status" value="1"/>
</dbReference>
<evidence type="ECO:0000256" key="4">
    <source>
        <dbReference type="ARBA" id="ARBA00022679"/>
    </source>
</evidence>
<keyword evidence="4 12" id="KW-0808">Transferase</keyword>
<dbReference type="GO" id="GO:0004340">
    <property type="term" value="F:glucokinase activity"/>
    <property type="evidence" value="ECO:0007669"/>
    <property type="project" value="TreeGrafter"/>
</dbReference>
<reference evidence="15 16" key="1">
    <citation type="submission" date="2017-11" db="EMBL/GenBank/DDBJ databases">
        <title>The genome of Rhizophagus clarus HR1 reveals common genetic basis of auxotrophy among arbuscular mycorrhizal fungi.</title>
        <authorList>
            <person name="Kobayashi Y."/>
        </authorList>
    </citation>
    <scope>NUCLEOTIDE SEQUENCE [LARGE SCALE GENOMIC DNA]</scope>
    <source>
        <strain evidence="15 16">HR1</strain>
    </source>
</reference>
<keyword evidence="16" id="KW-1185">Reference proteome</keyword>
<dbReference type="Pfam" id="PF00349">
    <property type="entry name" value="Hexokinase_1"/>
    <property type="match status" value="1"/>
</dbReference>
<dbReference type="EMBL" id="BEXD01003969">
    <property type="protein sequence ID" value="GBC04804.1"/>
    <property type="molecule type" value="Genomic_DNA"/>
</dbReference>
<dbReference type="GO" id="GO:0006096">
    <property type="term" value="P:glycolytic process"/>
    <property type="evidence" value="ECO:0007669"/>
    <property type="project" value="UniProtKB-UniPathway"/>
</dbReference>
<protein>
    <recommendedName>
        <fullName evidence="12">Phosphotransferase</fullName>
        <ecNumber evidence="12">2.7.1.-</ecNumber>
    </recommendedName>
</protein>
<comment type="catalytic activity">
    <reaction evidence="11">
        <text>D-glucose + ATP = D-glucose 6-phosphate + ADP + H(+)</text>
        <dbReference type="Rhea" id="RHEA:17825"/>
        <dbReference type="ChEBI" id="CHEBI:4167"/>
        <dbReference type="ChEBI" id="CHEBI:15378"/>
        <dbReference type="ChEBI" id="CHEBI:30616"/>
        <dbReference type="ChEBI" id="CHEBI:61548"/>
        <dbReference type="ChEBI" id="CHEBI:456216"/>
        <dbReference type="EC" id="2.7.1.1"/>
    </reaction>
    <physiologicalReaction direction="left-to-right" evidence="11">
        <dbReference type="Rhea" id="RHEA:17826"/>
    </physiologicalReaction>
</comment>
<comment type="similarity">
    <text evidence="3 12">Belongs to the hexokinase family.</text>
</comment>